<evidence type="ECO:0000256" key="2">
    <source>
        <dbReference type="ARBA" id="ARBA00004906"/>
    </source>
</evidence>
<dbReference type="OMA" id="VVTHMHE"/>
<comment type="caution">
    <text evidence="9">The sequence shown here is derived from an EMBL/GenBank/DDBJ whole genome shotgun (WGS) entry which is preliminary data.</text>
</comment>
<dbReference type="SUPFAM" id="SSF48371">
    <property type="entry name" value="ARM repeat"/>
    <property type="match status" value="1"/>
</dbReference>
<evidence type="ECO:0000256" key="1">
    <source>
        <dbReference type="ARBA" id="ARBA00000900"/>
    </source>
</evidence>
<feature type="domain" description="U-box" evidence="8">
    <location>
        <begin position="262"/>
        <end position="336"/>
    </location>
</feature>
<dbReference type="GO" id="GO:0061630">
    <property type="term" value="F:ubiquitin protein ligase activity"/>
    <property type="evidence" value="ECO:0007669"/>
    <property type="project" value="UniProtKB-EC"/>
</dbReference>
<dbReference type="Gene3D" id="1.25.10.10">
    <property type="entry name" value="Leucine-rich Repeat Variant"/>
    <property type="match status" value="2"/>
</dbReference>
<proteinExistence type="predicted"/>
<accession>A0A8T2V7B4</accession>
<keyword evidence="10" id="KW-1185">Reference proteome</keyword>
<dbReference type="InterPro" id="IPR059179">
    <property type="entry name" value="MLKL-like_MCAfunc"/>
</dbReference>
<reference evidence="9" key="1">
    <citation type="submission" date="2021-08" db="EMBL/GenBank/DDBJ databases">
        <title>WGS assembly of Ceratopteris richardii.</title>
        <authorList>
            <person name="Marchant D.B."/>
            <person name="Chen G."/>
            <person name="Jenkins J."/>
            <person name="Shu S."/>
            <person name="Leebens-Mack J."/>
            <person name="Grimwood J."/>
            <person name="Schmutz J."/>
            <person name="Soltis P."/>
            <person name="Soltis D."/>
            <person name="Chen Z.-H."/>
        </authorList>
    </citation>
    <scope>NUCLEOTIDE SEQUENCE</scope>
    <source>
        <strain evidence="9">Whitten #5841</strain>
        <tissue evidence="9">Leaf</tissue>
    </source>
</reference>
<dbReference type="PROSITE" id="PS50176">
    <property type="entry name" value="ARM_REPEAT"/>
    <property type="match status" value="4"/>
</dbReference>
<dbReference type="GO" id="GO:0007166">
    <property type="term" value="P:cell surface receptor signaling pathway"/>
    <property type="evidence" value="ECO:0007669"/>
    <property type="project" value="InterPro"/>
</dbReference>
<dbReference type="Pfam" id="PF25598">
    <property type="entry name" value="ARM_PUB"/>
    <property type="match status" value="1"/>
</dbReference>
<dbReference type="SMART" id="SM00504">
    <property type="entry name" value="Ubox"/>
    <property type="match status" value="1"/>
</dbReference>
<dbReference type="PROSITE" id="PS51698">
    <property type="entry name" value="U_BOX"/>
    <property type="match status" value="1"/>
</dbReference>
<evidence type="ECO:0000256" key="7">
    <source>
        <dbReference type="PROSITE-ProRule" id="PRU00259"/>
    </source>
</evidence>
<evidence type="ECO:0000313" key="9">
    <source>
        <dbReference type="EMBL" id="KAH7444401.1"/>
    </source>
</evidence>
<feature type="repeat" description="ARM" evidence="7">
    <location>
        <begin position="585"/>
        <end position="627"/>
    </location>
</feature>
<evidence type="ECO:0000256" key="3">
    <source>
        <dbReference type="ARBA" id="ARBA00012483"/>
    </source>
</evidence>
<dbReference type="SMART" id="SM00185">
    <property type="entry name" value="ARM"/>
    <property type="match status" value="5"/>
</dbReference>
<comment type="catalytic activity">
    <reaction evidence="1">
        <text>S-ubiquitinyl-[E2 ubiquitin-conjugating enzyme]-L-cysteine + [acceptor protein]-L-lysine = [E2 ubiquitin-conjugating enzyme]-L-cysteine + N(6)-ubiquitinyl-[acceptor protein]-L-lysine.</text>
        <dbReference type="EC" id="2.3.2.27"/>
    </reaction>
</comment>
<evidence type="ECO:0000256" key="5">
    <source>
        <dbReference type="ARBA" id="ARBA00022737"/>
    </source>
</evidence>
<keyword evidence="5" id="KW-0677">Repeat</keyword>
<dbReference type="CDD" id="cd21037">
    <property type="entry name" value="MLKL_NTD"/>
    <property type="match status" value="1"/>
</dbReference>
<dbReference type="GO" id="GO:0016567">
    <property type="term" value="P:protein ubiquitination"/>
    <property type="evidence" value="ECO:0007669"/>
    <property type="project" value="InterPro"/>
</dbReference>
<dbReference type="InterPro" id="IPR013083">
    <property type="entry name" value="Znf_RING/FYVE/PHD"/>
</dbReference>
<dbReference type="InterPro" id="IPR016024">
    <property type="entry name" value="ARM-type_fold"/>
</dbReference>
<dbReference type="InterPro" id="IPR045210">
    <property type="entry name" value="RING-Ubox_PUB"/>
</dbReference>
<name>A0A8T2V7B4_CERRI</name>
<dbReference type="FunFam" id="3.30.40.10:FF:000562">
    <property type="entry name" value="RING-type E3 ubiquitin transferase"/>
    <property type="match status" value="1"/>
</dbReference>
<evidence type="ECO:0000256" key="4">
    <source>
        <dbReference type="ARBA" id="ARBA00022679"/>
    </source>
</evidence>
<dbReference type="SUPFAM" id="SSF57850">
    <property type="entry name" value="RING/U-box"/>
    <property type="match status" value="1"/>
</dbReference>
<dbReference type="InterPro" id="IPR003613">
    <property type="entry name" value="Ubox_domain"/>
</dbReference>
<keyword evidence="4" id="KW-0808">Transferase</keyword>
<sequence>MFSGGSLIYAAFLSFLNRDAVEIMDGRIVLSKLSVLIELISTLADKADTNGKFCQIVAGATQFLSALIIEVQESNVSYVGGAITSFEGLEHAFLKAKVLIMKCCGQSSRVYMVLKKFEVAEKFKHITMEIESHVNSLPLGVLQLTDSTQEQVSRCISELQNARYDVEEEGLILKAKMALKYIKDGVELTQGMLRDLAKGFCLVSNHDVLREITFLEKEKEAARNERNGPEEEFISQLLKLVTEIGDDLADQNQIQLQFGGLPVPADFCCPLSLELMSDPVIVASGQTYERGHIQKWLDDGNTTCPKTRQILSHKNLIPNYTVKALIANWCEVNNVPYPEQVKLNSSQGNMRASVLFDSNSGSSESAEHPHRNVTILPILQEGQMTHMKAFRNISPVFADAKGEVKALQQNISFQSQNFKCGPRLLSPSISNEGSFNDSNSLNIHSRSISSSGVSSSADETLFISPFDESTAETSQQPSSNAPLQIHAMQKDPAFTPRELGFSVISNLNRLTLSSSNLLRSSVVVLTNISKPVVMDDAEQNMRNDVSQLVDDLKSGSADAQRVAATSLRFLAKQSPENRKLIARCGAIMPLVMLLNTLEPQTQENAVTALLNLSMDDKNKSEIALAGAIDPLVKILKTGTTEAKENAAATLYSLSVLDENKVAIGESGAIPFLVDLLMYGSLQGKKDAATALYNLSILHANKARIVGAGAVRPLVELMGCPAAGMVDKAVTVLANLATIQEGRSAIWEDGGIPALVEVVELGSQCGKENAAAALLCFCTDSHKFRAMVFQEGAIPPLVALSQSGTTRAKEKASTILRHFREQQRALLGRRVRENIVNHF</sequence>
<feature type="repeat" description="ARM" evidence="7">
    <location>
        <begin position="708"/>
        <end position="750"/>
    </location>
</feature>
<dbReference type="CDD" id="cd16664">
    <property type="entry name" value="RING-Ubox_PUB"/>
    <property type="match status" value="1"/>
</dbReference>
<feature type="repeat" description="ARM" evidence="7">
    <location>
        <begin position="667"/>
        <end position="709"/>
    </location>
</feature>
<dbReference type="Gene3D" id="3.30.40.10">
    <property type="entry name" value="Zinc/RING finger domain, C3HC4 (zinc finger)"/>
    <property type="match status" value="1"/>
</dbReference>
<dbReference type="InterPro" id="IPR036537">
    <property type="entry name" value="Adaptor_Cbl_N_dom_sf"/>
</dbReference>
<dbReference type="FunFam" id="1.25.10.10:FF:000082">
    <property type="entry name" value="RING-type E3 ubiquitin transferase"/>
    <property type="match status" value="1"/>
</dbReference>
<dbReference type="AlphaFoldDB" id="A0A8T2V7B4"/>
<dbReference type="Pfam" id="PF04564">
    <property type="entry name" value="U-box"/>
    <property type="match status" value="1"/>
</dbReference>
<evidence type="ECO:0000313" key="10">
    <source>
        <dbReference type="Proteomes" id="UP000825935"/>
    </source>
</evidence>
<evidence type="ECO:0000256" key="6">
    <source>
        <dbReference type="ARBA" id="ARBA00022786"/>
    </source>
</evidence>
<dbReference type="InterPro" id="IPR058678">
    <property type="entry name" value="ARM_PUB"/>
</dbReference>
<dbReference type="OrthoDB" id="7537227at2759"/>
<dbReference type="EMBL" id="CM035407">
    <property type="protein sequence ID" value="KAH7444401.1"/>
    <property type="molecule type" value="Genomic_DNA"/>
</dbReference>
<dbReference type="Proteomes" id="UP000825935">
    <property type="component" value="Chromosome 2"/>
</dbReference>
<keyword evidence="6" id="KW-0833">Ubl conjugation pathway</keyword>
<feature type="repeat" description="ARM" evidence="7">
    <location>
        <begin position="626"/>
        <end position="668"/>
    </location>
</feature>
<dbReference type="Gene3D" id="1.20.930.20">
    <property type="entry name" value="Adaptor protein Cbl, N-terminal domain"/>
    <property type="match status" value="1"/>
</dbReference>
<dbReference type="InterPro" id="IPR011989">
    <property type="entry name" value="ARM-like"/>
</dbReference>
<dbReference type="EC" id="2.3.2.27" evidence="3"/>
<gene>
    <name evidence="9" type="ORF">KP509_02G076900</name>
</gene>
<evidence type="ECO:0000259" key="8">
    <source>
        <dbReference type="PROSITE" id="PS51698"/>
    </source>
</evidence>
<protein>
    <recommendedName>
        <fullName evidence="3">RING-type E3 ubiquitin transferase</fullName>
        <ecNumber evidence="3">2.3.2.27</ecNumber>
    </recommendedName>
</protein>
<dbReference type="PANTHER" id="PTHR23315">
    <property type="entry name" value="U BOX DOMAIN-CONTAINING"/>
    <property type="match status" value="1"/>
</dbReference>
<comment type="pathway">
    <text evidence="2">Protein modification; protein ubiquitination.</text>
</comment>
<organism evidence="9 10">
    <name type="scientific">Ceratopteris richardii</name>
    <name type="common">Triangle waterfern</name>
    <dbReference type="NCBI Taxonomy" id="49495"/>
    <lineage>
        <taxon>Eukaryota</taxon>
        <taxon>Viridiplantae</taxon>
        <taxon>Streptophyta</taxon>
        <taxon>Embryophyta</taxon>
        <taxon>Tracheophyta</taxon>
        <taxon>Polypodiopsida</taxon>
        <taxon>Polypodiidae</taxon>
        <taxon>Polypodiales</taxon>
        <taxon>Pteridineae</taxon>
        <taxon>Pteridaceae</taxon>
        <taxon>Parkerioideae</taxon>
        <taxon>Ceratopteris</taxon>
    </lineage>
</organism>
<dbReference type="InterPro" id="IPR000225">
    <property type="entry name" value="Armadillo"/>
</dbReference>
<dbReference type="PANTHER" id="PTHR23315:SF7">
    <property type="entry name" value="U-BOX DOMAIN-CONTAINING PROTEIN 4"/>
    <property type="match status" value="1"/>
</dbReference>